<dbReference type="PANTHER" id="PTHR21403">
    <property type="entry name" value="ATP PHOSPHORIBOSYLTRANSFERASE ATP-PRTASE"/>
    <property type="match status" value="1"/>
</dbReference>
<reference evidence="14 15" key="1">
    <citation type="submission" date="2007-08" db="EMBL/GenBank/DDBJ databases">
        <title>Complete sequence of Roseiflexus castenholzii DSM 13941.</title>
        <authorList>
            <consortium name="US DOE Joint Genome Institute"/>
            <person name="Copeland A."/>
            <person name="Lucas S."/>
            <person name="Lapidus A."/>
            <person name="Barry K."/>
            <person name="Glavina del Rio T."/>
            <person name="Dalin E."/>
            <person name="Tice H."/>
            <person name="Pitluck S."/>
            <person name="Thompson L.S."/>
            <person name="Brettin T."/>
            <person name="Bruce D."/>
            <person name="Detter J.C."/>
            <person name="Han C."/>
            <person name="Tapia R."/>
            <person name="Schmutz J."/>
            <person name="Larimer F."/>
            <person name="Land M."/>
            <person name="Hauser L."/>
            <person name="Kyrpides N."/>
            <person name="Mikhailova N."/>
            <person name="Bryant D.A."/>
            <person name="Hanada S."/>
            <person name="Tsukatani Y."/>
            <person name="Richardson P."/>
        </authorList>
    </citation>
    <scope>NUCLEOTIDE SEQUENCE [LARGE SCALE GENOMIC DNA]</scope>
    <source>
        <strain evidence="15">DSM 13941 / HLO8</strain>
    </source>
</reference>
<evidence type="ECO:0000256" key="3">
    <source>
        <dbReference type="ARBA" id="ARBA00007955"/>
    </source>
</evidence>
<dbReference type="KEGG" id="rca:Rcas_2907"/>
<dbReference type="GO" id="GO:0003879">
    <property type="term" value="F:ATP phosphoribosyltransferase activity"/>
    <property type="evidence" value="ECO:0007669"/>
    <property type="project" value="UniProtKB-UniRule"/>
</dbReference>
<keyword evidence="11" id="KW-0460">Magnesium</keyword>
<dbReference type="PROSITE" id="PS01316">
    <property type="entry name" value="ATP_P_PHORIBOSYLTR"/>
    <property type="match status" value="1"/>
</dbReference>
<evidence type="ECO:0000313" key="15">
    <source>
        <dbReference type="Proteomes" id="UP000000263"/>
    </source>
</evidence>
<dbReference type="OrthoDB" id="9801867at2"/>
<comment type="catalytic activity">
    <reaction evidence="1 11">
        <text>1-(5-phospho-beta-D-ribosyl)-ATP + diphosphate = 5-phospho-alpha-D-ribose 1-diphosphate + ATP</text>
        <dbReference type="Rhea" id="RHEA:18473"/>
        <dbReference type="ChEBI" id="CHEBI:30616"/>
        <dbReference type="ChEBI" id="CHEBI:33019"/>
        <dbReference type="ChEBI" id="CHEBI:58017"/>
        <dbReference type="ChEBI" id="CHEBI:73183"/>
        <dbReference type="EC" id="2.4.2.17"/>
    </reaction>
</comment>
<dbReference type="HOGENOM" id="CLU_038115_0_0_0"/>
<dbReference type="InterPro" id="IPR013115">
    <property type="entry name" value="HisG_C"/>
</dbReference>
<evidence type="ECO:0000256" key="5">
    <source>
        <dbReference type="ARBA" id="ARBA00020998"/>
    </source>
</evidence>
<protein>
    <recommendedName>
        <fullName evidence="5 11">ATP phosphoribosyltransferase</fullName>
        <shortName evidence="11">ATP-PRT</shortName>
        <shortName evidence="11">ATP-PRTase</shortName>
        <ecNumber evidence="4 11">2.4.2.17</ecNumber>
    </recommendedName>
</protein>
<dbReference type="Pfam" id="PF01634">
    <property type="entry name" value="HisG"/>
    <property type="match status" value="1"/>
</dbReference>
<dbReference type="NCBIfam" id="TIGR00070">
    <property type="entry name" value="hisG"/>
    <property type="match status" value="1"/>
</dbReference>
<dbReference type="eggNOG" id="COG0040">
    <property type="taxonomic scope" value="Bacteria"/>
</dbReference>
<evidence type="ECO:0000256" key="1">
    <source>
        <dbReference type="ARBA" id="ARBA00000915"/>
    </source>
</evidence>
<evidence type="ECO:0000256" key="7">
    <source>
        <dbReference type="ARBA" id="ARBA00022676"/>
    </source>
</evidence>
<dbReference type="EMBL" id="CP000804">
    <property type="protein sequence ID" value="ABU58969.1"/>
    <property type="molecule type" value="Genomic_DNA"/>
</dbReference>
<dbReference type="HAMAP" id="MF_00079">
    <property type="entry name" value="HisG_Long"/>
    <property type="match status" value="1"/>
</dbReference>
<comment type="activity regulation">
    <text evidence="11">Feedback inhibited by histidine.</text>
</comment>
<dbReference type="PANTHER" id="PTHR21403:SF8">
    <property type="entry name" value="ATP PHOSPHORIBOSYLTRANSFERASE"/>
    <property type="match status" value="1"/>
</dbReference>
<proteinExistence type="inferred from homology"/>
<gene>
    <name evidence="11" type="primary">hisG</name>
    <name evidence="14" type="ordered locus">Rcas_2907</name>
</gene>
<evidence type="ECO:0000256" key="2">
    <source>
        <dbReference type="ARBA" id="ARBA00004667"/>
    </source>
</evidence>
<dbReference type="InterPro" id="IPR011322">
    <property type="entry name" value="N-reg_PII-like_a/b"/>
</dbReference>
<comment type="cofactor">
    <cofactor evidence="11">
        <name>Mg(2+)</name>
        <dbReference type="ChEBI" id="CHEBI:18420"/>
    </cofactor>
</comment>
<keyword evidence="11" id="KW-0067">ATP-binding</keyword>
<comment type="similarity">
    <text evidence="3 11">Belongs to the ATP phosphoribosyltransferase family. Long subfamily.</text>
</comment>
<keyword evidence="6 11" id="KW-0028">Amino-acid biosynthesis</keyword>
<comment type="subcellular location">
    <subcellularLocation>
        <location evidence="11">Cytoplasm</location>
    </subcellularLocation>
</comment>
<name>A7NN37_ROSCS</name>
<organism evidence="14 15">
    <name type="scientific">Roseiflexus castenholzii (strain DSM 13941 / HLO8)</name>
    <dbReference type="NCBI Taxonomy" id="383372"/>
    <lineage>
        <taxon>Bacteria</taxon>
        <taxon>Bacillati</taxon>
        <taxon>Chloroflexota</taxon>
        <taxon>Chloroflexia</taxon>
        <taxon>Chloroflexales</taxon>
        <taxon>Roseiflexineae</taxon>
        <taxon>Roseiflexaceae</taxon>
        <taxon>Roseiflexus</taxon>
    </lineage>
</organism>
<evidence type="ECO:0000256" key="11">
    <source>
        <dbReference type="HAMAP-Rule" id="MF_00079"/>
    </source>
</evidence>
<dbReference type="CDD" id="cd13593">
    <property type="entry name" value="PBP2_HisGL3"/>
    <property type="match status" value="1"/>
</dbReference>
<dbReference type="Gene3D" id="3.40.190.10">
    <property type="entry name" value="Periplasmic binding protein-like II"/>
    <property type="match status" value="2"/>
</dbReference>
<evidence type="ECO:0000259" key="13">
    <source>
        <dbReference type="Pfam" id="PF08029"/>
    </source>
</evidence>
<dbReference type="GO" id="GO:0005524">
    <property type="term" value="F:ATP binding"/>
    <property type="evidence" value="ECO:0007669"/>
    <property type="project" value="UniProtKB-KW"/>
</dbReference>
<dbReference type="EC" id="2.4.2.17" evidence="4 11"/>
<dbReference type="InterPro" id="IPR020621">
    <property type="entry name" value="ATP-PRT_HisG_long"/>
</dbReference>
<dbReference type="InterPro" id="IPR018198">
    <property type="entry name" value="ATP_PRibTrfase_CS"/>
</dbReference>
<keyword evidence="9 11" id="KW-0368">Histidine biosynthesis</keyword>
<evidence type="ECO:0000256" key="10">
    <source>
        <dbReference type="ARBA" id="ARBA00024861"/>
    </source>
</evidence>
<comment type="pathway">
    <text evidence="2 11">Amino-acid biosynthesis; L-histidine biosynthesis; L-histidine from 5-phospho-alpha-D-ribose 1-diphosphate: step 1/9.</text>
</comment>
<evidence type="ECO:0000259" key="12">
    <source>
        <dbReference type="Pfam" id="PF01634"/>
    </source>
</evidence>
<evidence type="ECO:0000256" key="6">
    <source>
        <dbReference type="ARBA" id="ARBA00022605"/>
    </source>
</evidence>
<evidence type="ECO:0000313" key="14">
    <source>
        <dbReference type="EMBL" id="ABU58969.1"/>
    </source>
</evidence>
<dbReference type="RefSeq" id="WP_012121393.1">
    <property type="nucleotide sequence ID" value="NC_009767.1"/>
</dbReference>
<keyword evidence="8 11" id="KW-0808">Transferase</keyword>
<keyword evidence="7 11" id="KW-0328">Glycosyltransferase</keyword>
<dbReference type="GO" id="GO:0000105">
    <property type="term" value="P:L-histidine biosynthetic process"/>
    <property type="evidence" value="ECO:0007669"/>
    <property type="project" value="UniProtKB-UniRule"/>
</dbReference>
<keyword evidence="11" id="KW-0547">Nucleotide-binding</keyword>
<dbReference type="GO" id="GO:0005737">
    <property type="term" value="C:cytoplasm"/>
    <property type="evidence" value="ECO:0007669"/>
    <property type="project" value="UniProtKB-SubCell"/>
</dbReference>
<keyword evidence="11" id="KW-0479">Metal-binding</keyword>
<keyword evidence="11" id="KW-0963">Cytoplasm</keyword>
<dbReference type="Pfam" id="PF08029">
    <property type="entry name" value="HisG_C"/>
    <property type="match status" value="1"/>
</dbReference>
<evidence type="ECO:0000256" key="4">
    <source>
        <dbReference type="ARBA" id="ARBA00011946"/>
    </source>
</evidence>
<dbReference type="InterPro" id="IPR013820">
    <property type="entry name" value="ATP_PRibTrfase_cat"/>
</dbReference>
<accession>A7NN37</accession>
<evidence type="ECO:0000256" key="8">
    <source>
        <dbReference type="ARBA" id="ARBA00022679"/>
    </source>
</evidence>
<keyword evidence="15" id="KW-1185">Reference proteome</keyword>
<feature type="domain" description="Histidine biosynthesis HisG C-terminal" evidence="13">
    <location>
        <begin position="232"/>
        <end position="315"/>
    </location>
</feature>
<comment type="function">
    <text evidence="10 11">Catalyzes the condensation of ATP and 5-phosphoribose 1-diphosphate to form N'-(5'-phosphoribosyl)-ATP (PR-ATP). Has a crucial role in the pathway because the rate of histidine biosynthesis seems to be controlled primarily by regulation of HisG enzymatic activity.</text>
</comment>
<evidence type="ECO:0000256" key="9">
    <source>
        <dbReference type="ARBA" id="ARBA00023102"/>
    </source>
</evidence>
<dbReference type="InterPro" id="IPR001348">
    <property type="entry name" value="ATP_PRibTrfase_HisG"/>
</dbReference>
<dbReference type="SUPFAM" id="SSF54913">
    <property type="entry name" value="GlnB-like"/>
    <property type="match status" value="1"/>
</dbReference>
<dbReference type="SUPFAM" id="SSF53850">
    <property type="entry name" value="Periplasmic binding protein-like II"/>
    <property type="match status" value="1"/>
</dbReference>
<dbReference type="STRING" id="383372.Rcas_2907"/>
<sequence>MTLRFAIPSKGSLYDGTIAFLESAGLRVSRPNPRRYTASIRALPGADVLLHRPTDIVEKVAAGEIDLGISGLDLVEELHGDRDDLIVLFDDLGYGAAELVVAVPETWIDVTSWHDLADLAVELHSQGRLLRIATKYPSLTRRFCYANGINYFRLVESQGATEAAPGLGYADIIVDITETGVTLRDNQLKIVGDPILRTQACLIASRRCLRANPAALEATRTVLELVEARRRARRFVQVTANIAGESAEDVGRRVAARPDLAGVQGPTIALVWPSTPRAVGVSGWYMVTLLVPQERVLDLAAHLRRLGGDTIAVMPAQYVFDSTCSSYERLIALLEEQT</sequence>
<dbReference type="AlphaFoldDB" id="A7NN37"/>
<dbReference type="GO" id="GO:0000287">
    <property type="term" value="F:magnesium ion binding"/>
    <property type="evidence" value="ECO:0007669"/>
    <property type="project" value="UniProtKB-UniRule"/>
</dbReference>
<dbReference type="Proteomes" id="UP000000263">
    <property type="component" value="Chromosome"/>
</dbReference>
<dbReference type="UniPathway" id="UPA00031">
    <property type="reaction ID" value="UER00006"/>
</dbReference>
<feature type="domain" description="ATP phosphoribosyltransferase catalytic" evidence="12">
    <location>
        <begin position="52"/>
        <end position="218"/>
    </location>
</feature>